<dbReference type="WBParaSite" id="ES5_v2.g12243.t1">
    <property type="protein sequence ID" value="ES5_v2.g12243.t1"/>
    <property type="gene ID" value="ES5_v2.g12243"/>
</dbReference>
<organism evidence="1 2">
    <name type="scientific">Panagrolaimus sp. ES5</name>
    <dbReference type="NCBI Taxonomy" id="591445"/>
    <lineage>
        <taxon>Eukaryota</taxon>
        <taxon>Metazoa</taxon>
        <taxon>Ecdysozoa</taxon>
        <taxon>Nematoda</taxon>
        <taxon>Chromadorea</taxon>
        <taxon>Rhabditida</taxon>
        <taxon>Tylenchina</taxon>
        <taxon>Panagrolaimomorpha</taxon>
        <taxon>Panagrolaimoidea</taxon>
        <taxon>Panagrolaimidae</taxon>
        <taxon>Panagrolaimus</taxon>
    </lineage>
</organism>
<dbReference type="Proteomes" id="UP000887579">
    <property type="component" value="Unplaced"/>
</dbReference>
<evidence type="ECO:0000313" key="2">
    <source>
        <dbReference type="WBParaSite" id="ES5_v2.g12243.t1"/>
    </source>
</evidence>
<reference evidence="2" key="1">
    <citation type="submission" date="2022-11" db="UniProtKB">
        <authorList>
            <consortium name="WormBaseParasite"/>
        </authorList>
    </citation>
    <scope>IDENTIFICATION</scope>
</reference>
<accession>A0AC34F515</accession>
<evidence type="ECO:0000313" key="1">
    <source>
        <dbReference type="Proteomes" id="UP000887579"/>
    </source>
</evidence>
<protein>
    <submittedName>
        <fullName evidence="2">BTB domain-containing protein</fullName>
    </submittedName>
</protein>
<proteinExistence type="predicted"/>
<sequence>MASNNNENQESISITTAMNSIFTSKSGADCTFVIHGKELQAHKNILAARSHVFEAMLHGPMAPANQKHLIQDPEITYEDFEAFLRVLYTDALWMTPSMVKAFLHLGNFYAVQYFLEQCVKFIQDFLLDPYNCLEYATMGLLIAPTSTLLKICMRQYFHSHPYNELVYRLPDGYSKNLICPALATEMSHQHETFGNNSTKDAFFKKISEWAESYCIQQYQQIIPEKMKKIMEPIMPHFDAKLLLPITLATTIKQYKLIRVDELNDLLAD</sequence>
<name>A0AC34F515_9BILA</name>